<sequence>MVKIYGARLILRIAVLVTAILMYLTDRNSLFFSKGLGLEQGIQPLHILWLIFAAGMVHKFFPQKIASMGCRKQFKSTYAPSEREPDRADMAAWIKAENGAARKVLAVWVALHVALALLYDAKLLGESEILLLSLIYYVCDLICVLFYCPFQSLIMKNRCCVTCRIFNWDSMMMVTPLILVPSFFSWSLGLIAFMVLIRWEVTYRRHPLRFSDACNKNLHCTHCRERLCVLKRSVHVQ</sequence>
<reference evidence="2 3" key="1">
    <citation type="submission" date="2019-03" db="EMBL/GenBank/DDBJ databases">
        <title>Genomic Encyclopedia of Type Strains, Phase IV (KMG-IV): sequencing the most valuable type-strain genomes for metagenomic binning, comparative biology and taxonomic classification.</title>
        <authorList>
            <person name="Goeker M."/>
        </authorList>
    </citation>
    <scope>NUCLEOTIDE SEQUENCE [LARGE SCALE GENOMIC DNA]</scope>
    <source>
        <strain evidence="2 3">LX-B</strain>
    </source>
</reference>
<feature type="transmembrane region" description="Helical" evidence="1">
    <location>
        <begin position="9"/>
        <end position="25"/>
    </location>
</feature>
<comment type="caution">
    <text evidence="2">The sequence shown here is derived from an EMBL/GenBank/DDBJ whole genome shotgun (WGS) entry which is preliminary data.</text>
</comment>
<name>A0A4R1QN41_HYDET</name>
<gene>
    <name evidence="2" type="ORF">EDC14_105726</name>
</gene>
<feature type="transmembrane region" description="Helical" evidence="1">
    <location>
        <begin position="174"/>
        <end position="197"/>
    </location>
</feature>
<feature type="transmembrane region" description="Helical" evidence="1">
    <location>
        <begin position="129"/>
        <end position="148"/>
    </location>
</feature>
<dbReference type="OrthoDB" id="1650312at2"/>
<dbReference type="EMBL" id="SLUN01000057">
    <property type="protein sequence ID" value="TCL55158.1"/>
    <property type="molecule type" value="Genomic_DNA"/>
</dbReference>
<evidence type="ECO:0000313" key="2">
    <source>
        <dbReference type="EMBL" id="TCL55158.1"/>
    </source>
</evidence>
<feature type="transmembrane region" description="Helical" evidence="1">
    <location>
        <begin position="104"/>
        <end position="123"/>
    </location>
</feature>
<dbReference type="Proteomes" id="UP000295008">
    <property type="component" value="Unassembled WGS sequence"/>
</dbReference>
<evidence type="ECO:0000256" key="1">
    <source>
        <dbReference type="SAM" id="Phobius"/>
    </source>
</evidence>
<dbReference type="AlphaFoldDB" id="A0A4R1QN41"/>
<feature type="transmembrane region" description="Helical" evidence="1">
    <location>
        <begin position="45"/>
        <end position="62"/>
    </location>
</feature>
<proteinExistence type="predicted"/>
<dbReference type="RefSeq" id="WP_132017793.1">
    <property type="nucleotide sequence ID" value="NZ_SLUN01000057.1"/>
</dbReference>
<accession>A0A4R1QN41</accession>
<evidence type="ECO:0000313" key="3">
    <source>
        <dbReference type="Proteomes" id="UP000295008"/>
    </source>
</evidence>
<keyword evidence="1" id="KW-0812">Transmembrane</keyword>
<keyword evidence="3" id="KW-1185">Reference proteome</keyword>
<protein>
    <submittedName>
        <fullName evidence="2">Uncharacterized protein</fullName>
    </submittedName>
</protein>
<organism evidence="2 3">
    <name type="scientific">Hydrogenispora ethanolica</name>
    <dbReference type="NCBI Taxonomy" id="1082276"/>
    <lineage>
        <taxon>Bacteria</taxon>
        <taxon>Bacillati</taxon>
        <taxon>Bacillota</taxon>
        <taxon>Hydrogenispora</taxon>
    </lineage>
</organism>
<keyword evidence="1" id="KW-0472">Membrane</keyword>
<keyword evidence="1" id="KW-1133">Transmembrane helix</keyword>